<keyword evidence="1" id="KW-0812">Transmembrane</keyword>
<keyword evidence="1" id="KW-1133">Transmembrane helix</keyword>
<dbReference type="Pfam" id="PF20563">
    <property type="entry name" value="DUF6773"/>
    <property type="match status" value="1"/>
</dbReference>
<evidence type="ECO:0000313" key="3">
    <source>
        <dbReference type="Proteomes" id="UP000004090"/>
    </source>
</evidence>
<dbReference type="Proteomes" id="UP000004090">
    <property type="component" value="Unassembled WGS sequence"/>
</dbReference>
<proteinExistence type="predicted"/>
<gene>
    <name evidence="2" type="ORF">EUBDOL_00776</name>
</gene>
<feature type="transmembrane region" description="Helical" evidence="1">
    <location>
        <begin position="47"/>
        <end position="64"/>
    </location>
</feature>
<dbReference type="InterPro" id="IPR046664">
    <property type="entry name" value="DUF6773"/>
</dbReference>
<evidence type="ECO:0000256" key="1">
    <source>
        <dbReference type="SAM" id="Phobius"/>
    </source>
</evidence>
<sequence length="161" mass="18462">MKINKMKDERIVQLNNKIQSEAFILTIMILALSIFIKSYIFDMGIREYLIELIIMMVSIAYLSIRGATVGYSSMDTIYFGKKFKIIAILLLAILITIFNGIRNYTFYGKNYDGISDIHFLSVIGVTFISSLIFVSFLLGAVYSIERVGQKRLEKQLDNNEE</sequence>
<reference evidence="2 3" key="2">
    <citation type="submission" date="2007-09" db="EMBL/GenBank/DDBJ databases">
        <authorList>
            <person name="Fulton L."/>
            <person name="Clifton S."/>
            <person name="Fulton B."/>
            <person name="Xu J."/>
            <person name="Minx P."/>
            <person name="Pepin K.H."/>
            <person name="Johnson M."/>
            <person name="Thiruvilangam P."/>
            <person name="Bhonagiri V."/>
            <person name="Nash W.E."/>
            <person name="Mardis E.R."/>
            <person name="Wilson R.K."/>
        </authorList>
    </citation>
    <scope>NUCLEOTIDE SEQUENCE [LARGE SCALE GENOMIC DNA]</scope>
    <source>
        <strain evidence="2 3">DSM 3991</strain>
    </source>
</reference>
<comment type="caution">
    <text evidence="2">The sequence shown here is derived from an EMBL/GenBank/DDBJ whole genome shotgun (WGS) entry which is preliminary data.</text>
</comment>
<dbReference type="EMBL" id="ABAW02000018">
    <property type="protein sequence ID" value="EDP11598.1"/>
    <property type="molecule type" value="Genomic_DNA"/>
</dbReference>
<accession>A8RAD1</accession>
<evidence type="ECO:0000313" key="2">
    <source>
        <dbReference type="EMBL" id="EDP11598.1"/>
    </source>
</evidence>
<reference evidence="2 3" key="1">
    <citation type="submission" date="2007-09" db="EMBL/GenBank/DDBJ databases">
        <title>Draft genome sequence of Eubacterium dolichum (DSM 3991).</title>
        <authorList>
            <person name="Sudarsanam P."/>
            <person name="Ley R."/>
            <person name="Guruge J."/>
            <person name="Turnbaugh P.J."/>
            <person name="Mahowald M."/>
            <person name="Liep D."/>
            <person name="Gordon J."/>
        </authorList>
    </citation>
    <scope>NUCLEOTIDE SEQUENCE [LARGE SCALE GENOMIC DNA]</scope>
    <source>
        <strain evidence="2 3">DSM 3991</strain>
    </source>
</reference>
<dbReference type="RefSeq" id="WP_004798682.1">
    <property type="nucleotide sequence ID" value="NZ_DS483474.1"/>
</dbReference>
<organism evidence="2 3">
    <name type="scientific">Amedibacillus dolichus DSM 3991</name>
    <dbReference type="NCBI Taxonomy" id="428127"/>
    <lineage>
        <taxon>Bacteria</taxon>
        <taxon>Bacillati</taxon>
        <taxon>Bacillota</taxon>
        <taxon>Erysipelotrichia</taxon>
        <taxon>Erysipelotrichales</taxon>
        <taxon>Erysipelotrichaceae</taxon>
        <taxon>Amedibacillus</taxon>
    </lineage>
</organism>
<feature type="transmembrane region" description="Helical" evidence="1">
    <location>
        <begin position="85"/>
        <end position="105"/>
    </location>
</feature>
<dbReference type="GeneID" id="92793064"/>
<feature type="transmembrane region" description="Helical" evidence="1">
    <location>
        <begin position="117"/>
        <end position="144"/>
    </location>
</feature>
<dbReference type="eggNOG" id="ENOG5032V6I">
    <property type="taxonomic scope" value="Bacteria"/>
</dbReference>
<dbReference type="AlphaFoldDB" id="A8RAD1"/>
<name>A8RAD1_9FIRM</name>
<feature type="transmembrane region" description="Helical" evidence="1">
    <location>
        <begin position="21"/>
        <end position="41"/>
    </location>
</feature>
<dbReference type="HOGENOM" id="CLU_137995_0_0_9"/>
<protein>
    <submittedName>
        <fullName evidence="2">Uncharacterized protein</fullName>
    </submittedName>
</protein>
<keyword evidence="1" id="KW-0472">Membrane</keyword>